<dbReference type="InterPro" id="IPR035965">
    <property type="entry name" value="PAS-like_dom_sf"/>
</dbReference>
<dbReference type="SUPFAM" id="SSF55073">
    <property type="entry name" value="Nucleotide cyclase"/>
    <property type="match status" value="1"/>
</dbReference>
<dbReference type="Pfam" id="PF00563">
    <property type="entry name" value="EAL"/>
    <property type="match status" value="1"/>
</dbReference>
<dbReference type="InterPro" id="IPR001610">
    <property type="entry name" value="PAC"/>
</dbReference>
<dbReference type="KEGG" id="cps:CPS_1743"/>
<evidence type="ECO:0000259" key="3">
    <source>
        <dbReference type="PROSITE" id="PS50883"/>
    </source>
</evidence>
<dbReference type="PANTHER" id="PTHR44757:SF2">
    <property type="entry name" value="BIOFILM ARCHITECTURE MAINTENANCE PROTEIN MBAA"/>
    <property type="match status" value="1"/>
</dbReference>
<dbReference type="InterPro" id="IPR001633">
    <property type="entry name" value="EAL_dom"/>
</dbReference>
<dbReference type="Pfam" id="PF00990">
    <property type="entry name" value="GGDEF"/>
    <property type="match status" value="1"/>
</dbReference>
<dbReference type="SMART" id="SM00267">
    <property type="entry name" value="GGDEF"/>
    <property type="match status" value="1"/>
</dbReference>
<sequence length="719" mass="81276">MNVHRITSIVKSISDINSDNFFDEICLSLSRAIDADFVFIASIDDSKTNATSIAVANRGCIVDNFTYALKSSPCAEVSNESICTHRCNIQHLYPDDLLLKDMKIDGYVGIPLKTSKGQVSAILVALFEDNISNVLEVETLFMLFSGLIEKEIHKSSYLKKIEFSNNIIANTHEAIMVCDKDKFITYINPSFTRMTGYTQADLHGKTPKILNSGKQTKAFYQTMWADINKNGHWQGEIWNKCKNGSEYLEWLSITAIVDESNELTHYTAFFSDITEQYIAKEKIKFQDSYDDLTKTANKKTLFTFIERSIIQYSNQLECTTPAALLVIDIDFFNKFNSLYSHAFGDEVLMQVSSRLQSLIRSSDIVARTSGDNFALFINHITNQDSIVYFIDKVTHAFLKPFVIEGINIKITLSIGVACFRQDTQDVHRLFEKAEQAMFAAKDNGRNSYEFYSQLLSDKANKEEQLKLSLESAIENNDFCVVYQPIVSLKNKSVTKFEVLIRWNMHGKWVSPVDFIPTAEKFGLISKIGDLVLNLACTELCKLRKMGFSDIVFNVNRSIYEFSSGVNDISWLDTIKKYDLNPESICFELTESVLAPENDRCITLLNKLQSAGCTIALDDFGTGYSSLNYLRRFPIDTLKIDRGFISEMTKVEGDKVLVSAIISMAKALGISVVAEGVELKQEVDILVSLGCDYIQGYYFSKPLAPELLSQYLTDFEYGNQ</sequence>
<dbReference type="PROSITE" id="PS50113">
    <property type="entry name" value="PAC"/>
    <property type="match status" value="1"/>
</dbReference>
<dbReference type="CDD" id="cd00130">
    <property type="entry name" value="PAS"/>
    <property type="match status" value="1"/>
</dbReference>
<dbReference type="InterPro" id="IPR000014">
    <property type="entry name" value="PAS"/>
</dbReference>
<protein>
    <submittedName>
        <fullName evidence="5">Sensory box/GGDEF/EAL domain protein</fullName>
    </submittedName>
</protein>
<dbReference type="STRING" id="167879.CPS_1743"/>
<dbReference type="NCBIfam" id="TIGR00254">
    <property type="entry name" value="GGDEF"/>
    <property type="match status" value="1"/>
</dbReference>
<dbReference type="SMART" id="SM00086">
    <property type="entry name" value="PAC"/>
    <property type="match status" value="1"/>
</dbReference>
<reference evidence="5" key="1">
    <citation type="journal article" date="2005" name="Proc. Natl. Acad. Sci. U.S.A.">
        <title>The psychrophilic lifestyle as revealed by the genome sequence of Colwellia psychrerythraea 34H through genomic and proteomic analyses.</title>
        <authorList>
            <person name="Methe B.A."/>
            <person name="Nelson K.E."/>
            <person name="Deming J.W."/>
            <person name="Momen B."/>
            <person name="Melamud E."/>
            <person name="Zhang X."/>
            <person name="Moult J."/>
            <person name="Madupu R."/>
            <person name="Nelson W.C."/>
            <person name="Dodson R.J."/>
            <person name="Brinkac L.M."/>
            <person name="Daugherty S.C."/>
            <person name="Durkin A.S."/>
            <person name="DeBoy R.T."/>
            <person name="Kolonay J.F."/>
            <person name="Sullivan S.A."/>
            <person name="Zhou L."/>
            <person name="Davidsen T.M."/>
            <person name="Wu M."/>
            <person name="Huston A.L."/>
            <person name="Lewis M."/>
            <person name="Weaver B."/>
            <person name="Weidman J.F."/>
            <person name="Khouri H."/>
            <person name="Utterback T.R."/>
            <person name="Feldblyum T.V."/>
            <person name="Fraser C.M."/>
        </authorList>
    </citation>
    <scope>NUCLEOTIDE SEQUENCE [LARGE SCALE GENOMIC DNA]</scope>
    <source>
        <strain evidence="5">34H</strain>
    </source>
</reference>
<feature type="domain" description="PAS" evidence="1">
    <location>
        <begin position="167"/>
        <end position="206"/>
    </location>
</feature>
<dbReference type="SUPFAM" id="SSF141868">
    <property type="entry name" value="EAL domain-like"/>
    <property type="match status" value="1"/>
</dbReference>
<dbReference type="PROSITE" id="PS50112">
    <property type="entry name" value="PAS"/>
    <property type="match status" value="1"/>
</dbReference>
<dbReference type="InterPro" id="IPR035919">
    <property type="entry name" value="EAL_sf"/>
</dbReference>
<dbReference type="InterPro" id="IPR052155">
    <property type="entry name" value="Biofilm_reg_signaling"/>
</dbReference>
<feature type="domain" description="EAL" evidence="3">
    <location>
        <begin position="462"/>
        <end position="715"/>
    </location>
</feature>
<organism evidence="5 6">
    <name type="scientific">Colwellia psychrerythraea (strain 34H / ATCC BAA-681)</name>
    <name type="common">Vibrio psychroerythus</name>
    <dbReference type="NCBI Taxonomy" id="167879"/>
    <lineage>
        <taxon>Bacteria</taxon>
        <taxon>Pseudomonadati</taxon>
        <taxon>Pseudomonadota</taxon>
        <taxon>Gammaproteobacteria</taxon>
        <taxon>Alteromonadales</taxon>
        <taxon>Colwelliaceae</taxon>
        <taxon>Colwellia</taxon>
    </lineage>
</organism>
<dbReference type="InterPro" id="IPR043128">
    <property type="entry name" value="Rev_trsase/Diguanyl_cyclase"/>
</dbReference>
<dbReference type="InterPro" id="IPR000700">
    <property type="entry name" value="PAS-assoc_C"/>
</dbReference>
<accession>Q484P1</accession>
<dbReference type="CDD" id="cd01948">
    <property type="entry name" value="EAL"/>
    <property type="match status" value="1"/>
</dbReference>
<dbReference type="Proteomes" id="UP000000547">
    <property type="component" value="Chromosome"/>
</dbReference>
<dbReference type="NCBIfam" id="TIGR00229">
    <property type="entry name" value="sensory_box"/>
    <property type="match status" value="1"/>
</dbReference>
<dbReference type="CDD" id="cd01949">
    <property type="entry name" value="GGDEF"/>
    <property type="match status" value="1"/>
</dbReference>
<dbReference type="InterPro" id="IPR029787">
    <property type="entry name" value="Nucleotide_cyclase"/>
</dbReference>
<dbReference type="SMART" id="SM00052">
    <property type="entry name" value="EAL"/>
    <property type="match status" value="1"/>
</dbReference>
<dbReference type="Gene3D" id="3.30.70.270">
    <property type="match status" value="1"/>
</dbReference>
<dbReference type="PANTHER" id="PTHR44757">
    <property type="entry name" value="DIGUANYLATE CYCLASE DGCP"/>
    <property type="match status" value="1"/>
</dbReference>
<feature type="domain" description="PAC" evidence="2">
    <location>
        <begin position="231"/>
        <end position="285"/>
    </location>
</feature>
<feature type="domain" description="GGDEF" evidence="4">
    <location>
        <begin position="320"/>
        <end position="453"/>
    </location>
</feature>
<evidence type="ECO:0000259" key="1">
    <source>
        <dbReference type="PROSITE" id="PS50112"/>
    </source>
</evidence>
<evidence type="ECO:0000313" key="5">
    <source>
        <dbReference type="EMBL" id="AAZ25875.1"/>
    </source>
</evidence>
<dbReference type="HOGENOM" id="CLU_000445_70_50_6"/>
<dbReference type="Gene3D" id="3.30.450.20">
    <property type="entry name" value="PAS domain"/>
    <property type="match status" value="1"/>
</dbReference>
<dbReference type="PROSITE" id="PS50887">
    <property type="entry name" value="GGDEF"/>
    <property type="match status" value="1"/>
</dbReference>
<evidence type="ECO:0000259" key="2">
    <source>
        <dbReference type="PROSITE" id="PS50113"/>
    </source>
</evidence>
<dbReference type="SUPFAM" id="SSF55785">
    <property type="entry name" value="PYP-like sensor domain (PAS domain)"/>
    <property type="match status" value="1"/>
</dbReference>
<dbReference type="PROSITE" id="PS50883">
    <property type="entry name" value="EAL"/>
    <property type="match status" value="1"/>
</dbReference>
<proteinExistence type="predicted"/>
<evidence type="ECO:0000313" key="6">
    <source>
        <dbReference type="Proteomes" id="UP000000547"/>
    </source>
</evidence>
<dbReference type="InterPro" id="IPR000160">
    <property type="entry name" value="GGDEF_dom"/>
</dbReference>
<gene>
    <name evidence="5" type="ordered locus">CPS_1743</name>
</gene>
<dbReference type="eggNOG" id="COG5001">
    <property type="taxonomic scope" value="Bacteria"/>
</dbReference>
<evidence type="ECO:0000259" key="4">
    <source>
        <dbReference type="PROSITE" id="PS50887"/>
    </source>
</evidence>
<dbReference type="EMBL" id="CP000083">
    <property type="protein sequence ID" value="AAZ25875.1"/>
    <property type="molecule type" value="Genomic_DNA"/>
</dbReference>
<dbReference type="Gene3D" id="3.20.20.450">
    <property type="entry name" value="EAL domain"/>
    <property type="match status" value="1"/>
</dbReference>
<dbReference type="SMART" id="SM00091">
    <property type="entry name" value="PAS"/>
    <property type="match status" value="1"/>
</dbReference>
<dbReference type="AlphaFoldDB" id="Q484P1"/>
<dbReference type="RefSeq" id="WP_011042568.1">
    <property type="nucleotide sequence ID" value="NC_003910.7"/>
</dbReference>
<dbReference type="SUPFAM" id="SSF55781">
    <property type="entry name" value="GAF domain-like"/>
    <property type="match status" value="1"/>
</dbReference>
<dbReference type="Pfam" id="PF13426">
    <property type="entry name" value="PAS_9"/>
    <property type="match status" value="1"/>
</dbReference>
<name>Q484P1_COLP3</name>